<proteinExistence type="predicted"/>
<dbReference type="AlphaFoldDB" id="A0A9X2ERV7"/>
<dbReference type="RefSeq" id="WP_252473502.1">
    <property type="nucleotide sequence ID" value="NZ_JALBWM010000518.1"/>
</dbReference>
<keyword evidence="2" id="KW-1185">Reference proteome</keyword>
<organism evidence="1 2">
    <name type="scientific">Microbulbifer okhotskensis</name>
    <dbReference type="NCBI Taxonomy" id="2926617"/>
    <lineage>
        <taxon>Bacteria</taxon>
        <taxon>Pseudomonadati</taxon>
        <taxon>Pseudomonadota</taxon>
        <taxon>Gammaproteobacteria</taxon>
        <taxon>Cellvibrionales</taxon>
        <taxon>Microbulbiferaceae</taxon>
        <taxon>Microbulbifer</taxon>
    </lineage>
</organism>
<protein>
    <recommendedName>
        <fullName evidence="3">Ribbon-helix-helix domain-containing protein</fullName>
    </recommendedName>
</protein>
<reference evidence="1" key="1">
    <citation type="journal article" date="2022" name="Arch. Microbiol.">
        <title>Microbulbifer okhotskensis sp. nov., isolated from a deep bottom sediment of the Okhotsk Sea.</title>
        <authorList>
            <person name="Romanenko L."/>
            <person name="Kurilenko V."/>
            <person name="Otstavnykh N."/>
            <person name="Velansky P."/>
            <person name="Isaeva M."/>
            <person name="Mikhailov V."/>
        </authorList>
    </citation>
    <scope>NUCLEOTIDE SEQUENCE</scope>
    <source>
        <strain evidence="1">OS29</strain>
    </source>
</reference>
<dbReference type="EMBL" id="JALBWM010000518">
    <property type="protein sequence ID" value="MCO1337217.1"/>
    <property type="molecule type" value="Genomic_DNA"/>
</dbReference>
<sequence>MRSGLECKSNLRTSKKTRSRIDALSNRFGIPREQLLRIILEASLPIFEAETPEDIKKAQAAQRILTMLRV</sequence>
<gene>
    <name evidence="1" type="ORF">MO867_23130</name>
</gene>
<comment type="caution">
    <text evidence="1">The sequence shown here is derived from an EMBL/GenBank/DDBJ whole genome shotgun (WGS) entry which is preliminary data.</text>
</comment>
<name>A0A9X2ERV7_9GAMM</name>
<evidence type="ECO:0000313" key="1">
    <source>
        <dbReference type="EMBL" id="MCO1337217.1"/>
    </source>
</evidence>
<evidence type="ECO:0000313" key="2">
    <source>
        <dbReference type="Proteomes" id="UP001139028"/>
    </source>
</evidence>
<evidence type="ECO:0008006" key="3">
    <source>
        <dbReference type="Google" id="ProtNLM"/>
    </source>
</evidence>
<feature type="non-terminal residue" evidence="1">
    <location>
        <position position="1"/>
    </location>
</feature>
<dbReference type="Proteomes" id="UP001139028">
    <property type="component" value="Unassembled WGS sequence"/>
</dbReference>
<accession>A0A9X2ERV7</accession>